<feature type="domain" description="Methylated-DNA-[protein]-cysteine S-methyltransferase DNA binding" evidence="9">
    <location>
        <begin position="1"/>
        <end position="75"/>
    </location>
</feature>
<dbReference type="NCBIfam" id="TIGR00589">
    <property type="entry name" value="ogt"/>
    <property type="match status" value="1"/>
</dbReference>
<dbReference type="EMBL" id="BARW01007477">
    <property type="protein sequence ID" value="GAI87660.1"/>
    <property type="molecule type" value="Genomic_DNA"/>
</dbReference>
<dbReference type="InterPro" id="IPR036217">
    <property type="entry name" value="MethylDNA_cys_MeTrfase_DNAb"/>
</dbReference>
<dbReference type="PANTHER" id="PTHR10815">
    <property type="entry name" value="METHYLATED-DNA--PROTEIN-CYSTEINE METHYLTRANSFERASE"/>
    <property type="match status" value="1"/>
</dbReference>
<evidence type="ECO:0000256" key="4">
    <source>
        <dbReference type="ARBA" id="ARBA00022603"/>
    </source>
</evidence>
<evidence type="ECO:0000313" key="10">
    <source>
        <dbReference type="EMBL" id="GAI87660.1"/>
    </source>
</evidence>
<evidence type="ECO:0000256" key="5">
    <source>
        <dbReference type="ARBA" id="ARBA00022679"/>
    </source>
</evidence>
<evidence type="ECO:0000256" key="8">
    <source>
        <dbReference type="ARBA" id="ARBA00049348"/>
    </source>
</evidence>
<name>X1TJB1_9ZZZZ</name>
<protein>
    <recommendedName>
        <fullName evidence="3">methylated-DNA--[protein]-cysteine S-methyltransferase</fullName>
        <ecNumber evidence="3">2.1.1.63</ecNumber>
    </recommendedName>
</protein>
<evidence type="ECO:0000259" key="9">
    <source>
        <dbReference type="Pfam" id="PF01035"/>
    </source>
</evidence>
<organism evidence="10">
    <name type="scientific">marine sediment metagenome</name>
    <dbReference type="NCBI Taxonomy" id="412755"/>
    <lineage>
        <taxon>unclassified sequences</taxon>
        <taxon>metagenomes</taxon>
        <taxon>ecological metagenomes</taxon>
    </lineage>
</organism>
<dbReference type="SUPFAM" id="SSF46767">
    <property type="entry name" value="Methylated DNA-protein cysteine methyltransferase, C-terminal domain"/>
    <property type="match status" value="1"/>
</dbReference>
<evidence type="ECO:0000256" key="7">
    <source>
        <dbReference type="ARBA" id="ARBA00023204"/>
    </source>
</evidence>
<accession>X1TJB1</accession>
<dbReference type="InterPro" id="IPR001497">
    <property type="entry name" value="MethylDNA_cys_MeTrfase_AS"/>
</dbReference>
<dbReference type="InterPro" id="IPR036388">
    <property type="entry name" value="WH-like_DNA-bd_sf"/>
</dbReference>
<dbReference type="InterPro" id="IPR014048">
    <property type="entry name" value="MethylDNA_cys_MeTrfase_DNA-bd"/>
</dbReference>
<dbReference type="PROSITE" id="PS00374">
    <property type="entry name" value="MGMT"/>
    <property type="match status" value="1"/>
</dbReference>
<dbReference type="GO" id="GO:0032259">
    <property type="term" value="P:methylation"/>
    <property type="evidence" value="ECO:0007669"/>
    <property type="project" value="UniProtKB-KW"/>
</dbReference>
<evidence type="ECO:0000256" key="6">
    <source>
        <dbReference type="ARBA" id="ARBA00022763"/>
    </source>
</evidence>
<feature type="non-terminal residue" evidence="10">
    <location>
        <position position="1"/>
    </location>
</feature>
<comment type="catalytic activity">
    <reaction evidence="8">
        <text>a 6-O-methyl-2'-deoxyguanosine in DNA + L-cysteinyl-[protein] = S-methyl-L-cysteinyl-[protein] + a 2'-deoxyguanosine in DNA</text>
        <dbReference type="Rhea" id="RHEA:24000"/>
        <dbReference type="Rhea" id="RHEA-COMP:10131"/>
        <dbReference type="Rhea" id="RHEA-COMP:10132"/>
        <dbReference type="Rhea" id="RHEA-COMP:11367"/>
        <dbReference type="Rhea" id="RHEA-COMP:11368"/>
        <dbReference type="ChEBI" id="CHEBI:29950"/>
        <dbReference type="ChEBI" id="CHEBI:82612"/>
        <dbReference type="ChEBI" id="CHEBI:85445"/>
        <dbReference type="ChEBI" id="CHEBI:85448"/>
        <dbReference type="EC" id="2.1.1.63"/>
    </reaction>
</comment>
<dbReference type="GO" id="GO:0006281">
    <property type="term" value="P:DNA repair"/>
    <property type="evidence" value="ECO:0007669"/>
    <property type="project" value="UniProtKB-KW"/>
</dbReference>
<dbReference type="EC" id="2.1.1.63" evidence="3"/>
<dbReference type="Gene3D" id="1.10.10.10">
    <property type="entry name" value="Winged helix-like DNA-binding domain superfamily/Winged helix DNA-binding domain"/>
    <property type="match status" value="1"/>
</dbReference>
<comment type="similarity">
    <text evidence="2">Belongs to the MGMT family.</text>
</comment>
<reference evidence="10" key="1">
    <citation type="journal article" date="2014" name="Front. Microbiol.">
        <title>High frequency of phylogenetically diverse reductive dehalogenase-homologous genes in deep subseafloor sedimentary metagenomes.</title>
        <authorList>
            <person name="Kawai M."/>
            <person name="Futagami T."/>
            <person name="Toyoda A."/>
            <person name="Takaki Y."/>
            <person name="Nishi S."/>
            <person name="Hori S."/>
            <person name="Arai W."/>
            <person name="Tsubouchi T."/>
            <person name="Morono Y."/>
            <person name="Uchiyama I."/>
            <person name="Ito T."/>
            <person name="Fujiyama A."/>
            <person name="Inagaki F."/>
            <person name="Takami H."/>
        </authorList>
    </citation>
    <scope>NUCLEOTIDE SEQUENCE</scope>
    <source>
        <strain evidence="10">Expedition CK06-06</strain>
    </source>
</reference>
<dbReference type="GO" id="GO:0003908">
    <property type="term" value="F:methylated-DNA-[protein]-cysteine S-methyltransferase activity"/>
    <property type="evidence" value="ECO:0007669"/>
    <property type="project" value="UniProtKB-EC"/>
</dbReference>
<dbReference type="CDD" id="cd06445">
    <property type="entry name" value="ATase"/>
    <property type="match status" value="1"/>
</dbReference>
<dbReference type="AlphaFoldDB" id="X1TJB1"/>
<dbReference type="FunFam" id="1.10.10.10:FF:000214">
    <property type="entry name" value="Methylated-DNA--protein-cysteine methyltransferase"/>
    <property type="match status" value="1"/>
</dbReference>
<evidence type="ECO:0000256" key="3">
    <source>
        <dbReference type="ARBA" id="ARBA00011918"/>
    </source>
</evidence>
<keyword evidence="6" id="KW-0227">DNA damage</keyword>
<comment type="caution">
    <text evidence="10">The sequence shown here is derived from an EMBL/GenBank/DDBJ whole genome shotgun (WGS) entry which is preliminary data.</text>
</comment>
<proteinExistence type="inferred from homology"/>
<keyword evidence="5" id="KW-0808">Transferase</keyword>
<comment type="catalytic activity">
    <reaction evidence="1">
        <text>a 4-O-methyl-thymidine in DNA + L-cysteinyl-[protein] = a thymidine in DNA + S-methyl-L-cysteinyl-[protein]</text>
        <dbReference type="Rhea" id="RHEA:53428"/>
        <dbReference type="Rhea" id="RHEA-COMP:10131"/>
        <dbReference type="Rhea" id="RHEA-COMP:10132"/>
        <dbReference type="Rhea" id="RHEA-COMP:13555"/>
        <dbReference type="Rhea" id="RHEA-COMP:13556"/>
        <dbReference type="ChEBI" id="CHEBI:29950"/>
        <dbReference type="ChEBI" id="CHEBI:82612"/>
        <dbReference type="ChEBI" id="CHEBI:137386"/>
        <dbReference type="ChEBI" id="CHEBI:137387"/>
        <dbReference type="EC" id="2.1.1.63"/>
    </reaction>
</comment>
<keyword evidence="7" id="KW-0234">DNA repair</keyword>
<dbReference type="Pfam" id="PF01035">
    <property type="entry name" value="DNA_binding_1"/>
    <property type="match status" value="1"/>
</dbReference>
<evidence type="ECO:0000256" key="1">
    <source>
        <dbReference type="ARBA" id="ARBA00001286"/>
    </source>
</evidence>
<sequence>WEETRLIPYGETRSYAWVAKQVGKPKAARAVGQAMGSNPLPIIIPCHRVITSNGKLGGFGGGLEMKRQLLSLEAVASTG</sequence>
<evidence type="ECO:0000256" key="2">
    <source>
        <dbReference type="ARBA" id="ARBA00008711"/>
    </source>
</evidence>
<dbReference type="PANTHER" id="PTHR10815:SF5">
    <property type="entry name" value="METHYLATED-DNA--PROTEIN-CYSTEINE METHYLTRANSFERASE"/>
    <property type="match status" value="1"/>
</dbReference>
<keyword evidence="4" id="KW-0489">Methyltransferase</keyword>
<gene>
    <name evidence="10" type="ORF">S12H4_15550</name>
</gene>